<protein>
    <submittedName>
        <fullName evidence="2">Uncharacterized protein</fullName>
    </submittedName>
</protein>
<gene>
    <name evidence="2" type="ORF">CSH63_14545</name>
</gene>
<name>A0A386WKE7_9ACTN</name>
<feature type="region of interest" description="Disordered" evidence="1">
    <location>
        <begin position="104"/>
        <end position="139"/>
    </location>
</feature>
<feature type="compositionally biased region" description="Low complexity" evidence="1">
    <location>
        <begin position="207"/>
        <end position="224"/>
    </location>
</feature>
<evidence type="ECO:0000313" key="2">
    <source>
        <dbReference type="EMBL" id="AYF28651.1"/>
    </source>
</evidence>
<evidence type="ECO:0000313" key="3">
    <source>
        <dbReference type="Proteomes" id="UP000267804"/>
    </source>
</evidence>
<evidence type="ECO:0000256" key="1">
    <source>
        <dbReference type="SAM" id="MobiDB-lite"/>
    </source>
</evidence>
<organism evidence="2 3">
    <name type="scientific">Micromonospora tulbaghiae</name>
    <dbReference type="NCBI Taxonomy" id="479978"/>
    <lineage>
        <taxon>Bacteria</taxon>
        <taxon>Bacillati</taxon>
        <taxon>Actinomycetota</taxon>
        <taxon>Actinomycetes</taxon>
        <taxon>Micromonosporales</taxon>
        <taxon>Micromonosporaceae</taxon>
        <taxon>Micromonospora</taxon>
    </lineage>
</organism>
<reference evidence="2 3" key="1">
    <citation type="submission" date="2017-10" db="EMBL/GenBank/DDBJ databases">
        <title>Integration of genomic and chemical information greatly accelerates assignment of the full stereostructure of myelolactone, a potent inhibitor of myeloma from a marine-derived Micromonospora.</title>
        <authorList>
            <person name="Kim M.C."/>
            <person name="Machado H."/>
            <person name="Jensen P.R."/>
            <person name="Fenical W."/>
        </authorList>
    </citation>
    <scope>NUCLEOTIDE SEQUENCE [LARGE SCALE GENOMIC DNA]</scope>
    <source>
        <strain evidence="2 3">CNY-010</strain>
    </source>
</reference>
<feature type="region of interest" description="Disordered" evidence="1">
    <location>
        <begin position="180"/>
        <end position="242"/>
    </location>
</feature>
<accession>A0A386WKE7</accession>
<dbReference type="AlphaFoldDB" id="A0A386WKE7"/>
<dbReference type="RefSeq" id="WP_120570741.1">
    <property type="nucleotide sequence ID" value="NZ_CP024087.1"/>
</dbReference>
<dbReference type="Proteomes" id="UP000267804">
    <property type="component" value="Chromosome"/>
</dbReference>
<feature type="compositionally biased region" description="Pro residues" evidence="1">
    <location>
        <begin position="106"/>
        <end position="136"/>
    </location>
</feature>
<proteinExistence type="predicted"/>
<feature type="region of interest" description="Disordered" evidence="1">
    <location>
        <begin position="1"/>
        <end position="28"/>
    </location>
</feature>
<dbReference type="KEGG" id="mtua:CSH63_14545"/>
<dbReference type="EMBL" id="CP024087">
    <property type="protein sequence ID" value="AYF28651.1"/>
    <property type="molecule type" value="Genomic_DNA"/>
</dbReference>
<feature type="compositionally biased region" description="Basic and acidic residues" evidence="1">
    <location>
        <begin position="193"/>
        <end position="206"/>
    </location>
</feature>
<sequence>MDASGLDQETVERLLAGSSGDTPSAPPGLAAVLDAVRAAPGTGELDGEAAAVAAFRSARRMRRSGARFGVPARFGVRLAVTALAASLTGGVALAATGNLPRAVRPAAPPVVTAPPTPADRPSPPARSPAPGTPQPSEPSGLCVAYRAVAEPDRGHALGTPAFGDLVSAAGGRDRVPDYCAGLLGAGDPPGKSGQERGGGRTEHPVRPDGTPPGVGDTPPGVDGPAPEHAGPPSGTPPGRRNG</sequence>